<dbReference type="GO" id="GO:0008999">
    <property type="term" value="F:protein-N-terminal-alanine acetyltransferase activity"/>
    <property type="evidence" value="ECO:0007669"/>
    <property type="project" value="TreeGrafter"/>
</dbReference>
<dbReference type="Pfam" id="PF13302">
    <property type="entry name" value="Acetyltransf_3"/>
    <property type="match status" value="1"/>
</dbReference>
<evidence type="ECO:0000313" key="2">
    <source>
        <dbReference type="EMBL" id="OXT00692.1"/>
    </source>
</evidence>
<reference evidence="3" key="1">
    <citation type="journal article" date="2017" name="Int. J. Syst. Evol. Microbiol.">
        <title>Notoacmeibacter marinus gen. nov., sp. nov., isolated from the gut of a limpet and proposal of Notoacmeibacteraceae fam. nov. in the order Rhizobiales of the class Alphaproteobacteria.</title>
        <authorList>
            <person name="Huang Z."/>
            <person name="Guo F."/>
            <person name="Lai Q."/>
        </authorList>
    </citation>
    <scope>NUCLEOTIDE SEQUENCE [LARGE SCALE GENOMIC DNA]</scope>
    <source>
        <strain evidence="3">XMTR2A4</strain>
    </source>
</reference>
<dbReference type="Gene3D" id="3.40.630.30">
    <property type="match status" value="1"/>
</dbReference>
<dbReference type="SUPFAM" id="SSF55729">
    <property type="entry name" value="Acyl-CoA N-acyltransferases (Nat)"/>
    <property type="match status" value="1"/>
</dbReference>
<dbReference type="InterPro" id="IPR051908">
    <property type="entry name" value="Ribosomal_N-acetyltransferase"/>
</dbReference>
<dbReference type="PANTHER" id="PTHR43441:SF2">
    <property type="entry name" value="FAMILY ACETYLTRANSFERASE, PUTATIVE (AFU_ORTHOLOGUE AFUA_7G00850)-RELATED"/>
    <property type="match status" value="1"/>
</dbReference>
<sequence>MTDDSLADWTARPFPDPSRLEGELVTLTAFDTDRDSHVLWQAFGETGFNRLARYFPIVDFDDEAAFREWLVSHQGQWHTMVFRDRSSGEPLGMASYMRIDAANGSCETGSVMHAISAQRSAAVTEAHFLMARHVFDDLGYRRFEWKLDNRNAASHAAAKRLGFTFEGVFRNHMVSRGRNRDTAWYAMIDQDWPAIRRGFELWLDPANFNANGQQKSSLADLRSAPLVERS</sequence>
<organism evidence="2 3">
    <name type="scientific">Notoacmeibacter marinus</name>
    <dbReference type="NCBI Taxonomy" id="1876515"/>
    <lineage>
        <taxon>Bacteria</taxon>
        <taxon>Pseudomonadati</taxon>
        <taxon>Pseudomonadota</taxon>
        <taxon>Alphaproteobacteria</taxon>
        <taxon>Hyphomicrobiales</taxon>
        <taxon>Notoacmeibacteraceae</taxon>
        <taxon>Notoacmeibacter</taxon>
    </lineage>
</organism>
<name>A0A231UXS9_9HYPH</name>
<dbReference type="AlphaFoldDB" id="A0A231UXS9"/>
<dbReference type="Proteomes" id="UP000215405">
    <property type="component" value="Unassembled WGS sequence"/>
</dbReference>
<feature type="domain" description="N-acetyltransferase" evidence="1">
    <location>
        <begin position="52"/>
        <end position="164"/>
    </location>
</feature>
<gene>
    <name evidence="2" type="ORF">B7H23_11420</name>
</gene>
<dbReference type="EMBL" id="NBYO01000002">
    <property type="protein sequence ID" value="OXT00692.1"/>
    <property type="molecule type" value="Genomic_DNA"/>
</dbReference>
<dbReference type="RefSeq" id="WP_094077515.1">
    <property type="nucleotide sequence ID" value="NZ_NBYO01000002.1"/>
</dbReference>
<dbReference type="GO" id="GO:1990189">
    <property type="term" value="F:protein N-terminal-serine acetyltransferase activity"/>
    <property type="evidence" value="ECO:0007669"/>
    <property type="project" value="TreeGrafter"/>
</dbReference>
<keyword evidence="2" id="KW-0808">Transferase</keyword>
<dbReference type="InterPro" id="IPR000182">
    <property type="entry name" value="GNAT_dom"/>
</dbReference>
<evidence type="ECO:0000259" key="1">
    <source>
        <dbReference type="Pfam" id="PF13302"/>
    </source>
</evidence>
<dbReference type="PANTHER" id="PTHR43441">
    <property type="entry name" value="RIBOSOMAL-PROTEIN-SERINE ACETYLTRANSFERASE"/>
    <property type="match status" value="1"/>
</dbReference>
<evidence type="ECO:0000313" key="3">
    <source>
        <dbReference type="Proteomes" id="UP000215405"/>
    </source>
</evidence>
<keyword evidence="3" id="KW-1185">Reference proteome</keyword>
<comment type="caution">
    <text evidence="2">The sequence shown here is derived from an EMBL/GenBank/DDBJ whole genome shotgun (WGS) entry which is preliminary data.</text>
</comment>
<protein>
    <submittedName>
        <fullName evidence="2">GNAT family N-acetyltransferase</fullName>
    </submittedName>
</protein>
<accession>A0A231UXS9</accession>
<proteinExistence type="predicted"/>
<dbReference type="InterPro" id="IPR016181">
    <property type="entry name" value="Acyl_CoA_acyltransferase"/>
</dbReference>